<keyword evidence="2" id="KW-1185">Reference proteome</keyword>
<name>A0A1B1BIC2_9MICO</name>
<accession>A0A1B1BIC2</accession>
<dbReference type="Proteomes" id="UP000092582">
    <property type="component" value="Chromosome 1"/>
</dbReference>
<organism evidence="1 2">
    <name type="scientific">Cryobacterium arcticum</name>
    <dbReference type="NCBI Taxonomy" id="670052"/>
    <lineage>
        <taxon>Bacteria</taxon>
        <taxon>Bacillati</taxon>
        <taxon>Actinomycetota</taxon>
        <taxon>Actinomycetes</taxon>
        <taxon>Micrococcales</taxon>
        <taxon>Microbacteriaceae</taxon>
        <taxon>Cryobacterium</taxon>
    </lineage>
</organism>
<dbReference type="EMBL" id="CP016282">
    <property type="protein sequence ID" value="ANP72349.1"/>
    <property type="molecule type" value="Genomic_DNA"/>
</dbReference>
<evidence type="ECO:0000313" key="2">
    <source>
        <dbReference type="Proteomes" id="UP000092582"/>
    </source>
</evidence>
<gene>
    <name evidence="1" type="ORF">PA27867_1392</name>
</gene>
<dbReference type="OrthoDB" id="556502at2"/>
<dbReference type="InterPro" id="IPR029058">
    <property type="entry name" value="AB_hydrolase_fold"/>
</dbReference>
<dbReference type="AlphaFoldDB" id="A0A1B1BIC2"/>
<dbReference type="PATRIC" id="fig|670052.7.peg.1447"/>
<dbReference type="RefSeq" id="WP_066594769.1">
    <property type="nucleotide sequence ID" value="NZ_CP016282.1"/>
</dbReference>
<dbReference type="KEGG" id="cart:PA27867_1392"/>
<evidence type="ECO:0000313" key="1">
    <source>
        <dbReference type="EMBL" id="ANP72349.1"/>
    </source>
</evidence>
<dbReference type="SUPFAM" id="SSF53474">
    <property type="entry name" value="alpha/beta-Hydrolases"/>
    <property type="match status" value="1"/>
</dbReference>
<dbReference type="Gene3D" id="3.40.50.1820">
    <property type="entry name" value="alpha/beta hydrolase"/>
    <property type="match status" value="1"/>
</dbReference>
<reference evidence="1 2" key="1">
    <citation type="submission" date="2016-06" db="EMBL/GenBank/DDBJ databases">
        <title>Genome sequencing of Cryobacterium arcticum PAMC 27867.</title>
        <authorList>
            <person name="Lee J."/>
            <person name="Kim O.-S."/>
        </authorList>
    </citation>
    <scope>NUCLEOTIDE SEQUENCE [LARGE SCALE GENOMIC DNA]</scope>
    <source>
        <strain evidence="1 2">PAMC 27867</strain>
    </source>
</reference>
<dbReference type="STRING" id="670052.PA27867_1392"/>
<protein>
    <submittedName>
        <fullName evidence="1">LigA protein</fullName>
    </submittedName>
</protein>
<proteinExistence type="predicted"/>
<sequence length="490" mass="53195">MGERLPIIYVRGFAGGQGAIDAAADDPFYGLNEGSVHVRVGANGTPQFYQYEGPLIRLVKEQGYDVRIEGSQQRVLLDAEPNTLRADSVWIYRFYDAAAGTFGTPAQAYDIVTAAQGLADFIALVREKSAGHPPVYLVAHSMGGLICRTALQVNLPDPRASVSKLCTIGTPHGGIDPQLGGPIGGWILNTFGPQGSRIFAPEYMREYLYPADAPGPANGDTRRLSGAFTADRVLSIVGTDARDYDVALGLSSAIMGVQSDGLVAIRNAYVVGSARAYVHRSHSGRYGLVNSEEVYQNLKRFLFGTLRVEIGLRGLAFEEARVWQAEVRLAIRQLPVLIHEQTAAHYCPVDLNAEAKRIPTPMSPVPLITAFLIPNPDNVARYALDVTLLSLVERGGIFGFGEHLEQIGDWQDSLIVEVVLSEDGALTRILWEWNSTLTERPGVAELSNTLDWQSGRSADGSWHPVIPLPNVAARLVGDQASLELAVTHWT</sequence>